<keyword evidence="3" id="KW-1185">Reference proteome</keyword>
<feature type="region of interest" description="Disordered" evidence="1">
    <location>
        <begin position="1"/>
        <end position="22"/>
    </location>
</feature>
<sequence length="145" mass="16384">MGLLPQTRKTQTQMYDKQLNQSSGGIQRWRIEYIFSGVDRCDEDESAQTTGIQRGRVNGKSTDKEEPLSHVDTSNQNSRTAATGVAATETAVTGSEQPEQQQQDQQHLEQQQQEQQQHRSIVVARELDTLIIIFNVSFGKIRLPK</sequence>
<feature type="region of interest" description="Disordered" evidence="1">
    <location>
        <begin position="40"/>
        <end position="113"/>
    </location>
</feature>
<evidence type="ECO:0000313" key="3">
    <source>
        <dbReference type="Proteomes" id="UP000735302"/>
    </source>
</evidence>
<feature type="compositionally biased region" description="Low complexity" evidence="1">
    <location>
        <begin position="80"/>
        <end position="113"/>
    </location>
</feature>
<dbReference type="Proteomes" id="UP000735302">
    <property type="component" value="Unassembled WGS sequence"/>
</dbReference>
<accession>A0AAV4ASF5</accession>
<feature type="compositionally biased region" description="Polar residues" evidence="1">
    <location>
        <begin position="7"/>
        <end position="22"/>
    </location>
</feature>
<reference evidence="2 3" key="1">
    <citation type="journal article" date="2021" name="Elife">
        <title>Chloroplast acquisition without the gene transfer in kleptoplastic sea slugs, Plakobranchus ocellatus.</title>
        <authorList>
            <person name="Maeda T."/>
            <person name="Takahashi S."/>
            <person name="Yoshida T."/>
            <person name="Shimamura S."/>
            <person name="Takaki Y."/>
            <person name="Nagai Y."/>
            <person name="Toyoda A."/>
            <person name="Suzuki Y."/>
            <person name="Arimoto A."/>
            <person name="Ishii H."/>
            <person name="Satoh N."/>
            <person name="Nishiyama T."/>
            <person name="Hasebe M."/>
            <person name="Maruyama T."/>
            <person name="Minagawa J."/>
            <person name="Obokata J."/>
            <person name="Shigenobu S."/>
        </authorList>
    </citation>
    <scope>NUCLEOTIDE SEQUENCE [LARGE SCALE GENOMIC DNA]</scope>
</reference>
<gene>
    <name evidence="2" type="ORF">PoB_003674000</name>
</gene>
<proteinExistence type="predicted"/>
<dbReference type="AlphaFoldDB" id="A0AAV4ASF5"/>
<organism evidence="2 3">
    <name type="scientific">Plakobranchus ocellatus</name>
    <dbReference type="NCBI Taxonomy" id="259542"/>
    <lineage>
        <taxon>Eukaryota</taxon>
        <taxon>Metazoa</taxon>
        <taxon>Spiralia</taxon>
        <taxon>Lophotrochozoa</taxon>
        <taxon>Mollusca</taxon>
        <taxon>Gastropoda</taxon>
        <taxon>Heterobranchia</taxon>
        <taxon>Euthyneura</taxon>
        <taxon>Panpulmonata</taxon>
        <taxon>Sacoglossa</taxon>
        <taxon>Placobranchoidea</taxon>
        <taxon>Plakobranchidae</taxon>
        <taxon>Plakobranchus</taxon>
    </lineage>
</organism>
<protein>
    <submittedName>
        <fullName evidence="2">Uncharacterized protein</fullName>
    </submittedName>
</protein>
<dbReference type="EMBL" id="BLXT01004148">
    <property type="protein sequence ID" value="GFO10235.1"/>
    <property type="molecule type" value="Genomic_DNA"/>
</dbReference>
<name>A0AAV4ASF5_9GAST</name>
<evidence type="ECO:0000313" key="2">
    <source>
        <dbReference type="EMBL" id="GFO10235.1"/>
    </source>
</evidence>
<comment type="caution">
    <text evidence="2">The sequence shown here is derived from an EMBL/GenBank/DDBJ whole genome shotgun (WGS) entry which is preliminary data.</text>
</comment>
<evidence type="ECO:0000256" key="1">
    <source>
        <dbReference type="SAM" id="MobiDB-lite"/>
    </source>
</evidence>